<dbReference type="SUPFAM" id="SSF50118">
    <property type="entry name" value="Cell growth inhibitor/plasmid maintenance toxic component"/>
    <property type="match status" value="1"/>
</dbReference>
<comment type="caution">
    <text evidence="2">The sequence shown here is derived from an EMBL/GenBank/DDBJ whole genome shotgun (WGS) entry which is preliminary data.</text>
</comment>
<organism evidence="2 3">
    <name type="scientific">Candidatus Desulfobia pelagia</name>
    <dbReference type="NCBI Taxonomy" id="2841692"/>
    <lineage>
        <taxon>Bacteria</taxon>
        <taxon>Pseudomonadati</taxon>
        <taxon>Thermodesulfobacteriota</taxon>
        <taxon>Desulfobulbia</taxon>
        <taxon>Desulfobulbales</taxon>
        <taxon>Desulfobulbaceae</taxon>
        <taxon>Candidatus Desulfobia</taxon>
    </lineage>
</organism>
<dbReference type="GO" id="GO:0016075">
    <property type="term" value="P:rRNA catabolic process"/>
    <property type="evidence" value="ECO:0007669"/>
    <property type="project" value="TreeGrafter"/>
</dbReference>
<keyword evidence="1" id="KW-0378">Hydrolase</keyword>
<dbReference type="Proteomes" id="UP000614424">
    <property type="component" value="Unassembled WGS sequence"/>
</dbReference>
<dbReference type="Pfam" id="PF02452">
    <property type="entry name" value="PemK_toxin"/>
    <property type="match status" value="1"/>
</dbReference>
<dbReference type="EMBL" id="JACNJZ010000138">
    <property type="protein sequence ID" value="MBC8318220.1"/>
    <property type="molecule type" value="Genomic_DNA"/>
</dbReference>
<name>A0A8J6NF64_9BACT</name>
<dbReference type="PANTHER" id="PTHR33988:SF2">
    <property type="entry name" value="ENDORIBONUCLEASE MAZF"/>
    <property type="match status" value="1"/>
</dbReference>
<dbReference type="AlphaFoldDB" id="A0A8J6NF64"/>
<dbReference type="Gene3D" id="2.30.30.110">
    <property type="match status" value="1"/>
</dbReference>
<dbReference type="InterPro" id="IPR011067">
    <property type="entry name" value="Plasmid_toxin/cell-grow_inhib"/>
</dbReference>
<dbReference type="PANTHER" id="PTHR33988">
    <property type="entry name" value="ENDORIBONUCLEASE MAZF-RELATED"/>
    <property type="match status" value="1"/>
</dbReference>
<sequence>MKRGDIWWVELPEPVGSEPGYKRPLLIIQSNEFNKSKINTIIAVVITSNLRLAAAPGNILLSSKSSKLSKESVINISQVITIDKALLTEKVHHLPNNIIDQVDEGLKLVLKL</sequence>
<evidence type="ECO:0000313" key="2">
    <source>
        <dbReference type="EMBL" id="MBC8318220.1"/>
    </source>
</evidence>
<dbReference type="GO" id="GO:0003677">
    <property type="term" value="F:DNA binding"/>
    <property type="evidence" value="ECO:0007669"/>
    <property type="project" value="InterPro"/>
</dbReference>
<protein>
    <recommendedName>
        <fullName evidence="1">mRNA interferase</fullName>
        <ecNumber evidence="1">3.1.-.-</ecNumber>
    </recommendedName>
</protein>
<keyword evidence="1" id="KW-0255">Endonuclease</keyword>
<dbReference type="InterPro" id="IPR003477">
    <property type="entry name" value="PemK-like"/>
</dbReference>
<proteinExistence type="inferred from homology"/>
<dbReference type="GO" id="GO:0006402">
    <property type="term" value="P:mRNA catabolic process"/>
    <property type="evidence" value="ECO:0007669"/>
    <property type="project" value="TreeGrafter"/>
</dbReference>
<gene>
    <name evidence="2" type="ORF">H8E41_09970</name>
</gene>
<comment type="function">
    <text evidence="1">Toxic component of a type II toxin-antitoxin (TA) system.</text>
</comment>
<reference evidence="2 3" key="1">
    <citation type="submission" date="2020-08" db="EMBL/GenBank/DDBJ databases">
        <title>Bridging the membrane lipid divide: bacteria of the FCB group superphylum have the potential to synthesize archaeal ether lipids.</title>
        <authorList>
            <person name="Villanueva L."/>
            <person name="Von Meijenfeldt F.A.B."/>
            <person name="Westbye A.B."/>
            <person name="Yadav S."/>
            <person name="Hopmans E.C."/>
            <person name="Dutilh B.E."/>
            <person name="Sinninghe Damste J.S."/>
        </authorList>
    </citation>
    <scope>NUCLEOTIDE SEQUENCE [LARGE SCALE GENOMIC DNA]</scope>
    <source>
        <strain evidence="2">NIOZ-UU47</strain>
    </source>
</reference>
<dbReference type="PIRSF" id="PIRSF033490">
    <property type="entry name" value="MazF"/>
    <property type="match status" value="1"/>
</dbReference>
<keyword evidence="1" id="KW-0540">Nuclease</keyword>
<evidence type="ECO:0000256" key="1">
    <source>
        <dbReference type="PIRNR" id="PIRNR033490"/>
    </source>
</evidence>
<dbReference type="GO" id="GO:0004521">
    <property type="term" value="F:RNA endonuclease activity"/>
    <property type="evidence" value="ECO:0007669"/>
    <property type="project" value="TreeGrafter"/>
</dbReference>
<comment type="similarity">
    <text evidence="1">Belongs to the PemK/MazF family.</text>
</comment>
<dbReference type="GO" id="GO:0016787">
    <property type="term" value="F:hydrolase activity"/>
    <property type="evidence" value="ECO:0007669"/>
    <property type="project" value="UniProtKB-KW"/>
</dbReference>
<accession>A0A8J6NF64</accession>
<dbReference type="EC" id="3.1.-.-" evidence="1"/>
<evidence type="ECO:0000313" key="3">
    <source>
        <dbReference type="Proteomes" id="UP000614424"/>
    </source>
</evidence>